<evidence type="ECO:0000313" key="4">
    <source>
        <dbReference type="EMBL" id="KAE9061064.1"/>
    </source>
</evidence>
<dbReference type="EMBL" id="QXGC01000166">
    <property type="protein sequence ID" value="KAE9246628.1"/>
    <property type="molecule type" value="Genomic_DNA"/>
</dbReference>
<dbReference type="Proteomes" id="UP000486351">
    <property type="component" value="Unassembled WGS sequence"/>
</dbReference>
<gene>
    <name evidence="10" type="ORF">PF001_g24610</name>
    <name evidence="8" type="ORF">PF002_g9798</name>
    <name evidence="9" type="ORF">PF004_g4720</name>
    <name evidence="7" type="ORF">PF005_g9553</name>
    <name evidence="6" type="ORF">PF006_g24644</name>
    <name evidence="4" type="ORF">PF007_g30389</name>
    <name evidence="11" type="ORF">PF008_g25037</name>
    <name evidence="2" type="ORF">PF009_g5705</name>
    <name evidence="5" type="ORF">PF010_g24897</name>
    <name evidence="3" type="ORF">PF011_g24171</name>
</gene>
<dbReference type="EMBL" id="QXFX01002760">
    <property type="protein sequence ID" value="KAE9073882.1"/>
    <property type="molecule type" value="Genomic_DNA"/>
</dbReference>
<evidence type="ECO:0000313" key="20">
    <source>
        <dbReference type="Proteomes" id="UP000486351"/>
    </source>
</evidence>
<accession>A0A6A3HZS6</accession>
<evidence type="ECO:0000313" key="21">
    <source>
        <dbReference type="Proteomes" id="UP000488956"/>
    </source>
</evidence>
<evidence type="ECO:0000313" key="9">
    <source>
        <dbReference type="EMBL" id="KAE9246628.1"/>
    </source>
</evidence>
<dbReference type="EMBL" id="QXFY01002775">
    <property type="protein sequence ID" value="KAE9292530.1"/>
    <property type="molecule type" value="Genomic_DNA"/>
</dbReference>
<evidence type="ECO:0000256" key="1">
    <source>
        <dbReference type="SAM" id="SignalP"/>
    </source>
</evidence>
<organism evidence="3 18">
    <name type="scientific">Phytophthora fragariae</name>
    <dbReference type="NCBI Taxonomy" id="53985"/>
    <lineage>
        <taxon>Eukaryota</taxon>
        <taxon>Sar</taxon>
        <taxon>Stramenopiles</taxon>
        <taxon>Oomycota</taxon>
        <taxon>Peronosporomycetes</taxon>
        <taxon>Peronosporales</taxon>
        <taxon>Peronosporaceae</taxon>
        <taxon>Phytophthora</taxon>
    </lineage>
</organism>
<dbReference type="EMBL" id="QXGA01002751">
    <property type="protein sequence ID" value="KAE9092628.1"/>
    <property type="molecule type" value="Genomic_DNA"/>
</dbReference>
<evidence type="ECO:0000313" key="7">
    <source>
        <dbReference type="EMBL" id="KAE9215109.1"/>
    </source>
</evidence>
<dbReference type="EMBL" id="QXFW01002700">
    <property type="protein sequence ID" value="KAE8976149.1"/>
    <property type="molecule type" value="Genomic_DNA"/>
</dbReference>
<dbReference type="Proteomes" id="UP000488956">
    <property type="component" value="Unassembled WGS sequence"/>
</dbReference>
<keyword evidence="1" id="KW-0732">Signal</keyword>
<dbReference type="Proteomes" id="UP000476176">
    <property type="component" value="Unassembled WGS sequence"/>
</dbReference>
<evidence type="ECO:0000313" key="8">
    <source>
        <dbReference type="EMBL" id="KAE9240336.1"/>
    </source>
</evidence>
<dbReference type="Proteomes" id="UP000460718">
    <property type="component" value="Unassembled WGS sequence"/>
</dbReference>
<dbReference type="Proteomes" id="UP000440367">
    <property type="component" value="Unassembled WGS sequence"/>
</dbReference>
<evidence type="ECO:0000313" key="18">
    <source>
        <dbReference type="Proteomes" id="UP000460718"/>
    </source>
</evidence>
<reference evidence="18 19" key="1">
    <citation type="submission" date="2018-09" db="EMBL/GenBank/DDBJ databases">
        <title>Genomic investigation of the strawberry pathogen Phytophthora fragariae indicates pathogenicity is determined by transcriptional variation in three key races.</title>
        <authorList>
            <person name="Adams T.M."/>
            <person name="Armitage A.D."/>
            <person name="Sobczyk M.K."/>
            <person name="Bates H.J."/>
            <person name="Dunwell J.M."/>
            <person name="Nellist C.F."/>
            <person name="Harrison R.J."/>
        </authorList>
    </citation>
    <scope>NUCLEOTIDE SEQUENCE [LARGE SCALE GENOMIC DNA]</scope>
    <source>
        <strain evidence="10 14">A4</strain>
        <strain evidence="8 15">BC-1</strain>
        <strain evidence="9 19">BC-23</strain>
        <strain evidence="7 13">NOV-27</strain>
        <strain evidence="6 16">NOV-5</strain>
        <strain evidence="4 17">NOV-71</strain>
        <strain evidence="11 20">NOV-77</strain>
        <strain evidence="2 12">NOV-9</strain>
        <strain evidence="5 21">ONT-3</strain>
        <strain evidence="3 18">SCRP245</strain>
    </source>
</reference>
<name>A0A6A3HZS6_9STRA</name>
<comment type="caution">
    <text evidence="3">The sequence shown here is derived from an EMBL/GenBank/DDBJ whole genome shotgun (WGS) entry which is preliminary data.</text>
</comment>
<dbReference type="AlphaFoldDB" id="A0A6A3HZS6"/>
<evidence type="ECO:0000313" key="19">
    <source>
        <dbReference type="Proteomes" id="UP000476176"/>
    </source>
</evidence>
<dbReference type="Proteomes" id="UP000433483">
    <property type="component" value="Unassembled WGS sequence"/>
</dbReference>
<dbReference type="OrthoDB" id="10450838at2759"/>
<evidence type="ECO:0000313" key="15">
    <source>
        <dbReference type="Proteomes" id="UP000440367"/>
    </source>
</evidence>
<sequence length="54" mass="5977">MACPELILFGLYVHFVTEGTTSISPTQTNCCNHCTFHSVRIHCILVGSITFSMD</sequence>
<dbReference type="EMBL" id="QXGF01000196">
    <property type="protein sequence ID" value="KAE8944608.1"/>
    <property type="molecule type" value="Genomic_DNA"/>
</dbReference>
<evidence type="ECO:0000313" key="11">
    <source>
        <dbReference type="EMBL" id="KAE9292530.1"/>
    </source>
</evidence>
<feature type="signal peptide" evidence="1">
    <location>
        <begin position="1"/>
        <end position="18"/>
    </location>
</feature>
<evidence type="ECO:0000313" key="2">
    <source>
        <dbReference type="EMBL" id="KAE8944608.1"/>
    </source>
</evidence>
<evidence type="ECO:0000313" key="10">
    <source>
        <dbReference type="EMBL" id="KAE9279667.1"/>
    </source>
</evidence>
<keyword evidence="13" id="KW-1185">Reference proteome</keyword>
<evidence type="ECO:0000313" key="3">
    <source>
        <dbReference type="EMBL" id="KAE8976149.1"/>
    </source>
</evidence>
<proteinExistence type="predicted"/>
<dbReference type="EMBL" id="QXGE01002723">
    <property type="protein sequence ID" value="KAE9279667.1"/>
    <property type="molecule type" value="Genomic_DNA"/>
</dbReference>
<dbReference type="Proteomes" id="UP000440732">
    <property type="component" value="Unassembled WGS sequence"/>
</dbReference>
<dbReference type="Proteomes" id="UP000441208">
    <property type="component" value="Unassembled WGS sequence"/>
</dbReference>
<evidence type="ECO:0000313" key="14">
    <source>
        <dbReference type="Proteomes" id="UP000437068"/>
    </source>
</evidence>
<dbReference type="Proteomes" id="UP000429523">
    <property type="component" value="Unassembled WGS sequence"/>
</dbReference>
<dbReference type="EMBL" id="QXGB01000433">
    <property type="protein sequence ID" value="KAE9215109.1"/>
    <property type="molecule type" value="Genomic_DNA"/>
</dbReference>
<protein>
    <submittedName>
        <fullName evidence="3">Uncharacterized protein</fullName>
    </submittedName>
</protein>
<feature type="chain" id="PRO_5036164263" evidence="1">
    <location>
        <begin position="19"/>
        <end position="54"/>
    </location>
</feature>
<evidence type="ECO:0000313" key="6">
    <source>
        <dbReference type="EMBL" id="KAE9092628.1"/>
    </source>
</evidence>
<evidence type="ECO:0000313" key="5">
    <source>
        <dbReference type="EMBL" id="KAE9073882.1"/>
    </source>
</evidence>
<dbReference type="EMBL" id="QXFZ01005387">
    <property type="protein sequence ID" value="KAE9061064.1"/>
    <property type="molecule type" value="Genomic_DNA"/>
</dbReference>
<dbReference type="Proteomes" id="UP000437068">
    <property type="component" value="Unassembled WGS sequence"/>
</dbReference>
<evidence type="ECO:0000313" key="17">
    <source>
        <dbReference type="Proteomes" id="UP000441208"/>
    </source>
</evidence>
<dbReference type="EMBL" id="QXGD01000415">
    <property type="protein sequence ID" value="KAE9240336.1"/>
    <property type="molecule type" value="Genomic_DNA"/>
</dbReference>
<evidence type="ECO:0000313" key="16">
    <source>
        <dbReference type="Proteomes" id="UP000440732"/>
    </source>
</evidence>
<evidence type="ECO:0000313" key="12">
    <source>
        <dbReference type="Proteomes" id="UP000429523"/>
    </source>
</evidence>
<evidence type="ECO:0000313" key="13">
    <source>
        <dbReference type="Proteomes" id="UP000433483"/>
    </source>
</evidence>